<reference evidence="1" key="1">
    <citation type="journal article" date="2019" name="bioRxiv">
        <title>The Genome of the Zebra Mussel, Dreissena polymorpha: A Resource for Invasive Species Research.</title>
        <authorList>
            <person name="McCartney M.A."/>
            <person name="Auch B."/>
            <person name="Kono T."/>
            <person name="Mallez S."/>
            <person name="Zhang Y."/>
            <person name="Obille A."/>
            <person name="Becker A."/>
            <person name="Abrahante J.E."/>
            <person name="Garbe J."/>
            <person name="Badalamenti J.P."/>
            <person name="Herman A."/>
            <person name="Mangelson H."/>
            <person name="Liachko I."/>
            <person name="Sullivan S."/>
            <person name="Sone E.D."/>
            <person name="Koren S."/>
            <person name="Silverstein K.A.T."/>
            <person name="Beckman K.B."/>
            <person name="Gohl D.M."/>
        </authorList>
    </citation>
    <scope>NUCLEOTIDE SEQUENCE</scope>
    <source>
        <strain evidence="1">Duluth1</strain>
        <tissue evidence="1">Whole animal</tissue>
    </source>
</reference>
<dbReference type="EMBL" id="JAIWYP010000011">
    <property type="protein sequence ID" value="KAH3738997.1"/>
    <property type="molecule type" value="Genomic_DNA"/>
</dbReference>
<organism evidence="1 2">
    <name type="scientific">Dreissena polymorpha</name>
    <name type="common">Zebra mussel</name>
    <name type="synonym">Mytilus polymorpha</name>
    <dbReference type="NCBI Taxonomy" id="45954"/>
    <lineage>
        <taxon>Eukaryota</taxon>
        <taxon>Metazoa</taxon>
        <taxon>Spiralia</taxon>
        <taxon>Lophotrochozoa</taxon>
        <taxon>Mollusca</taxon>
        <taxon>Bivalvia</taxon>
        <taxon>Autobranchia</taxon>
        <taxon>Heteroconchia</taxon>
        <taxon>Euheterodonta</taxon>
        <taxon>Imparidentia</taxon>
        <taxon>Neoheterodontei</taxon>
        <taxon>Myida</taxon>
        <taxon>Dreissenoidea</taxon>
        <taxon>Dreissenidae</taxon>
        <taxon>Dreissena</taxon>
    </lineage>
</organism>
<accession>A0A9D4I040</accession>
<sequence length="52" mass="6093">MHNFHEDNIEVCISEVTVNDFILDDYTLRTDCARYKPVKLSIDIDTGLFTRD</sequence>
<keyword evidence="2" id="KW-1185">Reference proteome</keyword>
<reference evidence="1" key="2">
    <citation type="submission" date="2020-11" db="EMBL/GenBank/DDBJ databases">
        <authorList>
            <person name="McCartney M.A."/>
            <person name="Auch B."/>
            <person name="Kono T."/>
            <person name="Mallez S."/>
            <person name="Becker A."/>
            <person name="Gohl D.M."/>
            <person name="Silverstein K.A.T."/>
            <person name="Koren S."/>
            <person name="Bechman K.B."/>
            <person name="Herman A."/>
            <person name="Abrahante J.E."/>
            <person name="Garbe J."/>
        </authorList>
    </citation>
    <scope>NUCLEOTIDE SEQUENCE</scope>
    <source>
        <strain evidence="1">Duluth1</strain>
        <tissue evidence="1">Whole animal</tissue>
    </source>
</reference>
<comment type="caution">
    <text evidence="1">The sequence shown here is derived from an EMBL/GenBank/DDBJ whole genome shotgun (WGS) entry which is preliminary data.</text>
</comment>
<proteinExistence type="predicted"/>
<dbReference type="Proteomes" id="UP000828390">
    <property type="component" value="Unassembled WGS sequence"/>
</dbReference>
<protein>
    <submittedName>
        <fullName evidence="1">Uncharacterized protein</fullName>
    </submittedName>
</protein>
<gene>
    <name evidence="1" type="ORF">DPMN_045641</name>
</gene>
<evidence type="ECO:0000313" key="2">
    <source>
        <dbReference type="Proteomes" id="UP000828390"/>
    </source>
</evidence>
<dbReference type="AlphaFoldDB" id="A0A9D4I040"/>
<name>A0A9D4I040_DREPO</name>
<evidence type="ECO:0000313" key="1">
    <source>
        <dbReference type="EMBL" id="KAH3738997.1"/>
    </source>
</evidence>